<gene>
    <name evidence="2" type="ORF">V9T40_011506</name>
</gene>
<comment type="caution">
    <text evidence="2">The sequence shown here is derived from an EMBL/GenBank/DDBJ whole genome shotgun (WGS) entry which is preliminary data.</text>
</comment>
<dbReference type="AlphaFoldDB" id="A0AAN9XZM0"/>
<sequence>MSAVECPSMKRQSTKRPRPDLVGSSNYGRYHMVQLVPAIMAPTGSATAINGGTNWLIWFYQLWHKLLVPSIVVPTGSTGATHCGTHGFNWCQPLWHQLVQLGPAIMTPIGLVGVPPIAVPIASLVVPMVAPIGLVGATNWLS</sequence>
<feature type="region of interest" description="Disordered" evidence="1">
    <location>
        <begin position="1"/>
        <end position="23"/>
    </location>
</feature>
<protein>
    <submittedName>
        <fullName evidence="2">Uncharacterized protein</fullName>
    </submittedName>
</protein>
<proteinExistence type="predicted"/>
<keyword evidence="3" id="KW-1185">Reference proteome</keyword>
<evidence type="ECO:0000313" key="3">
    <source>
        <dbReference type="Proteomes" id="UP001367676"/>
    </source>
</evidence>
<name>A0AAN9XZM0_9HEMI</name>
<reference evidence="2 3" key="1">
    <citation type="submission" date="2024-03" db="EMBL/GenBank/DDBJ databases">
        <title>Adaptation during the transition from Ophiocordyceps entomopathogen to insect associate is accompanied by gene loss and intensified selection.</title>
        <authorList>
            <person name="Ward C.M."/>
            <person name="Onetto C.A."/>
            <person name="Borneman A.R."/>
        </authorList>
    </citation>
    <scope>NUCLEOTIDE SEQUENCE [LARGE SCALE GENOMIC DNA]</scope>
    <source>
        <strain evidence="2">AWRI1</strain>
        <tissue evidence="2">Single Adult Female</tissue>
    </source>
</reference>
<organism evidence="2 3">
    <name type="scientific">Parthenolecanium corni</name>
    <dbReference type="NCBI Taxonomy" id="536013"/>
    <lineage>
        <taxon>Eukaryota</taxon>
        <taxon>Metazoa</taxon>
        <taxon>Ecdysozoa</taxon>
        <taxon>Arthropoda</taxon>
        <taxon>Hexapoda</taxon>
        <taxon>Insecta</taxon>
        <taxon>Pterygota</taxon>
        <taxon>Neoptera</taxon>
        <taxon>Paraneoptera</taxon>
        <taxon>Hemiptera</taxon>
        <taxon>Sternorrhyncha</taxon>
        <taxon>Coccoidea</taxon>
        <taxon>Coccidae</taxon>
        <taxon>Parthenolecanium</taxon>
    </lineage>
</organism>
<dbReference type="EMBL" id="JBBCAQ010000037">
    <property type="protein sequence ID" value="KAK7574315.1"/>
    <property type="molecule type" value="Genomic_DNA"/>
</dbReference>
<evidence type="ECO:0000256" key="1">
    <source>
        <dbReference type="SAM" id="MobiDB-lite"/>
    </source>
</evidence>
<accession>A0AAN9XZM0</accession>
<evidence type="ECO:0000313" key="2">
    <source>
        <dbReference type="EMBL" id="KAK7574315.1"/>
    </source>
</evidence>
<dbReference type="Proteomes" id="UP001367676">
    <property type="component" value="Unassembled WGS sequence"/>
</dbReference>